<dbReference type="Pfam" id="PF00271">
    <property type="entry name" value="Helicase_C"/>
    <property type="match status" value="1"/>
</dbReference>
<accession>A0AAD7I5L8</accession>
<dbReference type="GO" id="GO:0003676">
    <property type="term" value="F:nucleic acid binding"/>
    <property type="evidence" value="ECO:0007669"/>
    <property type="project" value="InterPro"/>
</dbReference>
<protein>
    <recommendedName>
        <fullName evidence="5">DNA 3'-5' helicase</fullName>
        <ecNumber evidence="5">5.6.2.4</ecNumber>
    </recommendedName>
</protein>
<dbReference type="PROSITE" id="PS51194">
    <property type="entry name" value="HELICASE_CTER"/>
    <property type="match status" value="1"/>
</dbReference>
<comment type="caution">
    <text evidence="8">The sequence shown here is derived from an EMBL/GenBank/DDBJ whole genome shotgun (WGS) entry which is preliminary data.</text>
</comment>
<evidence type="ECO:0000313" key="8">
    <source>
        <dbReference type="EMBL" id="KAJ7734511.1"/>
    </source>
</evidence>
<reference evidence="8" key="1">
    <citation type="submission" date="2023-03" db="EMBL/GenBank/DDBJ databases">
        <title>Massive genome expansion in bonnet fungi (Mycena s.s.) driven by repeated elements and novel gene families across ecological guilds.</title>
        <authorList>
            <consortium name="Lawrence Berkeley National Laboratory"/>
            <person name="Harder C.B."/>
            <person name="Miyauchi S."/>
            <person name="Viragh M."/>
            <person name="Kuo A."/>
            <person name="Thoen E."/>
            <person name="Andreopoulos B."/>
            <person name="Lu D."/>
            <person name="Skrede I."/>
            <person name="Drula E."/>
            <person name="Henrissat B."/>
            <person name="Morin E."/>
            <person name="Kohler A."/>
            <person name="Barry K."/>
            <person name="LaButti K."/>
            <person name="Morin E."/>
            <person name="Salamov A."/>
            <person name="Lipzen A."/>
            <person name="Mereny Z."/>
            <person name="Hegedus B."/>
            <person name="Baldrian P."/>
            <person name="Stursova M."/>
            <person name="Weitz H."/>
            <person name="Taylor A."/>
            <person name="Grigoriev I.V."/>
            <person name="Nagy L.G."/>
            <person name="Martin F."/>
            <person name="Kauserud H."/>
        </authorList>
    </citation>
    <scope>NUCLEOTIDE SEQUENCE</scope>
    <source>
        <strain evidence="8">CBHHK188m</strain>
    </source>
</reference>
<keyword evidence="9" id="KW-1185">Reference proteome</keyword>
<dbReference type="InterPro" id="IPR011545">
    <property type="entry name" value="DEAD/DEAH_box_helicase_dom"/>
</dbReference>
<feature type="compositionally biased region" description="Low complexity" evidence="6">
    <location>
        <begin position="170"/>
        <end position="189"/>
    </location>
</feature>
<dbReference type="GO" id="GO:0000724">
    <property type="term" value="P:double-strand break repair via homologous recombination"/>
    <property type="evidence" value="ECO:0007669"/>
    <property type="project" value="TreeGrafter"/>
</dbReference>
<dbReference type="Pfam" id="PF00270">
    <property type="entry name" value="DEAD"/>
    <property type="match status" value="1"/>
</dbReference>
<dbReference type="Gene3D" id="3.40.50.300">
    <property type="entry name" value="P-loop containing nucleotide triphosphate hydrolases"/>
    <property type="match status" value="2"/>
</dbReference>
<keyword evidence="3" id="KW-0067">ATP-binding</keyword>
<evidence type="ECO:0000259" key="7">
    <source>
        <dbReference type="PROSITE" id="PS51194"/>
    </source>
</evidence>
<feature type="domain" description="Helicase C-terminal" evidence="7">
    <location>
        <begin position="1869"/>
        <end position="2020"/>
    </location>
</feature>
<evidence type="ECO:0000256" key="4">
    <source>
        <dbReference type="ARBA" id="ARBA00034617"/>
    </source>
</evidence>
<organism evidence="8 9">
    <name type="scientific">Mycena maculata</name>
    <dbReference type="NCBI Taxonomy" id="230809"/>
    <lineage>
        <taxon>Eukaryota</taxon>
        <taxon>Fungi</taxon>
        <taxon>Dikarya</taxon>
        <taxon>Basidiomycota</taxon>
        <taxon>Agaricomycotina</taxon>
        <taxon>Agaricomycetes</taxon>
        <taxon>Agaricomycetidae</taxon>
        <taxon>Agaricales</taxon>
        <taxon>Marasmiineae</taxon>
        <taxon>Mycenaceae</taxon>
        <taxon>Mycena</taxon>
    </lineage>
</organism>
<dbReference type="EC" id="5.6.2.4" evidence="5"/>
<dbReference type="InterPro" id="IPR027417">
    <property type="entry name" value="P-loop_NTPase"/>
</dbReference>
<comment type="catalytic activity">
    <reaction evidence="4">
        <text>Couples ATP hydrolysis with the unwinding of duplex DNA by translocating in the 3'-5' direction.</text>
        <dbReference type="EC" id="5.6.2.4"/>
    </reaction>
</comment>
<feature type="compositionally biased region" description="Polar residues" evidence="6">
    <location>
        <begin position="41"/>
        <end position="62"/>
    </location>
</feature>
<feature type="compositionally biased region" description="Polar residues" evidence="6">
    <location>
        <begin position="300"/>
        <end position="310"/>
    </location>
</feature>
<dbReference type="PANTHER" id="PTHR13710">
    <property type="entry name" value="DNA HELICASE RECQ FAMILY MEMBER"/>
    <property type="match status" value="1"/>
</dbReference>
<feature type="region of interest" description="Disordered" evidence="6">
    <location>
        <begin position="682"/>
        <end position="719"/>
    </location>
</feature>
<dbReference type="GO" id="GO:0005524">
    <property type="term" value="F:ATP binding"/>
    <property type="evidence" value="ECO:0007669"/>
    <property type="project" value="UniProtKB-KW"/>
</dbReference>
<feature type="compositionally biased region" description="Low complexity" evidence="6">
    <location>
        <begin position="66"/>
        <end position="85"/>
    </location>
</feature>
<evidence type="ECO:0000313" key="9">
    <source>
        <dbReference type="Proteomes" id="UP001215280"/>
    </source>
</evidence>
<gene>
    <name evidence="8" type="ORF">DFH07DRAFT_967633</name>
</gene>
<dbReference type="EMBL" id="JARJLG010000161">
    <property type="protein sequence ID" value="KAJ7734511.1"/>
    <property type="molecule type" value="Genomic_DNA"/>
</dbReference>
<sequence>MNSRPKLYRPSNNGSAMPTEPEDDPFSVRPSKLPAYFRNTRAPSPTSSHRSRGSTPSAYSSRQSRHSTPSLSSGSSGRSSHSTSSFPELSPLTERTQRRSHPYPVEKRPARIHIASENDADSDLASCNPPPARPSKLPASFRNTRAPSPTSSYQSRGSIPSAYSSRQSRHSTPSLSSGSSNRSSHSTSSFPELSPLTERTQRRSHPYPVEKRPARIHIASQNDTDSDLASCHFSPPPYTPQRNMPAPSIAFSEPVHLKSRRYNPPSPAHSAPPPHRSPDRHIHHPVPHFREQGHERPHQHSASDPQSSSGFARGLGERSPDRHSQAGGGARSNPPPSTAGSTQAGPGRGQDGDDGDADDGHGDHGNADDGHGDDGDGEPDYGGVGPAYDKAWDHPRLQPKGKDQNARHYALSNIFHGVLFPYFVHKCSPCAVRGLPHDHPLDACPHGTGCSDSDAAYRTWHNKCFSFTINRWCSHCLVALPSGGGWHPDGFGPLCPYRQILKPALWALFTNHNPAPHITTSDLVPEELFNTEPGLYDLCQWAQTPVAAHPGILNLHVLILWVMDFHGIIDIPDKSSRVKQRRYAPKENVKHAQKTLSPPTMDDGDTICPKCKVSCPISLGVHDQEHHIDEQAVKFKDGHTYILERHGADKFFRCPRCQHPERRSRTIQFHCAECLAPADVPMPPAGPPDNPTPAPPPPAVEDEEMDPPDAPPTAYNDPTVLYPSADTMTTHATYALANYSVVINLYHRLLICLCCNNALSPSSAYQHLCAAHETLTKPPPGMIPALTEEHALRDPVTIPHPTNRPPPAFGLRVSTKPYIECGQCGHAYASPRGITSHACTGDLNPPRDNITGYAQQFCTGARNSWFLVDMEQRTRAPEIDFSALASRLDLGIPDYTSEHVSPTSAEAKKDIFISREGWDEMMTKVPPKEARELTRLSTSDDSDLHKLGPRVVAYVTRLQPQLCKYSTYGQQRELADYGVQQVFSTSCPYPPNCACRTHSLNTFNSITLESCQRYGRTLWSLVFNLLRQVDQSATYKPRHLYPITPEQLAALLDLLRALRRLDNDDIPSEDYSDTQQEMDDDADIELLDHDEDSPESTRQPTRDELHSSALDDAIQRVPVLLFLVLSSIKADGGLILANSITQRIAHFTYCGRGSLMLEIERSLAANPDWNFHKAHGLLKKYHTNGYVTPLVAIFQLFTLLKVIAQTEIAPSHGRWADVERQVVDWNGTLIRREILRRPYDALIQDIETIYHRDVFFGKPVPPDLCADFFRDRNIADPATNRAIGFCALDHPPNGFRQLAHDYLRWLLSHPDLRLKFTYYADGEIHWRPTPVKRLMDALDLLGLKIALAHQISAPCLSRAKEVADMSLRNTIGSTTRNFQIILNTLTLVSMLDKTSHKRLNYRLIPSASTTLLSRYHLQLLVFLRPAQVFFARRFFGIEAANRFHTALWPRIHGTLTGDILSKHLAQVTYKHLGVHLRITPFRKFVTFWLKEHVSPALQNTHPLIDQMASHSEGTALRHYNQDAGLTAGVSANDVHLMLLICRDWQKFIGVDRHEPLALSLHGEKIDEQGPLADHYRALVNHYDVANTDPPSGTTGNELRANVDEIRNELVTAVASSIREEMILQQAILHPTLPPIHSFHELRDVSNVEVHPHRRAQLRQLTGNPKADFVCVPQAIFFEKLATNKTNLFAILRCGLGKTWLTLAALPILAPGQQLIWLIPTSGLQADTVLTATNLGLKVARYKPGEAFDTEADVVWAPIEITAQEGFQTWAKQRVNAGRVWWIVLDEIHKFLTDVGYRPIFRNLITLARFGARFLGLSGTTPPPLLPVLFGLSGITTWDVLRMPIGRSNLAMVAKRHKTHAEARAALVADVHKALATLGDNDRIMIFCRKRDMATDMAAVFNTEAYLAPGQNDTAQAELNAKLLPAWRQGLNLHNEPCKVIASTSILGTGLNYAHVRYVWMLERPATLFDYQQQVERGGRDNEYAESTLHTSEEDSKRIPTSPTDITLGVRELDDLATNQSICLRSIPSAYFDGVLTTCMTTAKTTNEPTVFCGNCRRLSTKTPPSDPVPISTIDTRLVIGQQDPLQRLLPLDINPREQNKSAVSSMTNMIARAAPLPTKRRALPAPTSQATNAEPLYVSLSLSQHLAHEPTGPACPLRPHHSVPALTHNACYLSHTPCLRKTRPDRHRPLASHSLLLDLRRRRLVTVRMRKTRHDRHRPLASHSLLLDLRRRRLVTVRMRKTRHDRHRPLASHSLLLDLCRRRLVTVRMRNTRHDRHRPLVSHSLLLGLRRRRLVTPLAAPRAAPPPSRPHSQTLMVPANASAPQHKPTQPIASRPPAFLRTTQLRRPALATHNDLIVQRGESILPRIRAQGNVWPTRRDVLARVWAPAVDTIRAKCPFCWALGQLDDVHAVEDCTVLVLDENDKIWKQWAKLDGICWNCSVPHRNDGWHPDGKPEDCRDAHILLPAVCAYITHPPPDIPLTAATFLPSTIFPNGTLDTRAFSQWAHMRVPDHGPMLNLHKLSLWLLARRNTLALPPELRSVFPIASIP</sequence>
<feature type="compositionally biased region" description="Basic and acidic residues" evidence="6">
    <location>
        <begin position="288"/>
        <end position="298"/>
    </location>
</feature>
<evidence type="ECO:0000256" key="1">
    <source>
        <dbReference type="ARBA" id="ARBA00005446"/>
    </source>
</evidence>
<dbReference type="GO" id="GO:0005694">
    <property type="term" value="C:chromosome"/>
    <property type="evidence" value="ECO:0007669"/>
    <property type="project" value="TreeGrafter"/>
</dbReference>
<feature type="compositionally biased region" description="Basic and acidic residues" evidence="6">
    <location>
        <begin position="315"/>
        <end position="324"/>
    </location>
</feature>
<evidence type="ECO:0000256" key="3">
    <source>
        <dbReference type="ARBA" id="ARBA00022840"/>
    </source>
</evidence>
<feature type="compositionally biased region" description="Basic and acidic residues" evidence="6">
    <location>
        <begin position="358"/>
        <end position="374"/>
    </location>
</feature>
<feature type="compositionally biased region" description="Polar residues" evidence="6">
    <location>
        <begin position="141"/>
        <end position="166"/>
    </location>
</feature>
<dbReference type="InterPro" id="IPR001650">
    <property type="entry name" value="Helicase_C-like"/>
</dbReference>
<dbReference type="GO" id="GO:0005737">
    <property type="term" value="C:cytoplasm"/>
    <property type="evidence" value="ECO:0007669"/>
    <property type="project" value="TreeGrafter"/>
</dbReference>
<dbReference type="SUPFAM" id="SSF52540">
    <property type="entry name" value="P-loop containing nucleoside triphosphate hydrolases"/>
    <property type="match status" value="1"/>
</dbReference>
<evidence type="ECO:0000256" key="2">
    <source>
        <dbReference type="ARBA" id="ARBA00022741"/>
    </source>
</evidence>
<proteinExistence type="inferred from homology"/>
<keyword evidence="2" id="KW-0547">Nucleotide-binding</keyword>
<feature type="compositionally biased region" description="Pro residues" evidence="6">
    <location>
        <begin position="264"/>
        <end position="275"/>
    </location>
</feature>
<feature type="region of interest" description="Disordered" evidence="6">
    <location>
        <begin position="1"/>
        <end position="404"/>
    </location>
</feature>
<feature type="compositionally biased region" description="Basic and acidic residues" evidence="6">
    <location>
        <begin position="390"/>
        <end position="404"/>
    </location>
</feature>
<evidence type="ECO:0000256" key="5">
    <source>
        <dbReference type="ARBA" id="ARBA00034808"/>
    </source>
</evidence>
<name>A0AAD7I5L8_9AGAR</name>
<feature type="compositionally biased region" description="Pro residues" evidence="6">
    <location>
        <begin position="682"/>
        <end position="699"/>
    </location>
</feature>
<evidence type="ECO:0000256" key="6">
    <source>
        <dbReference type="SAM" id="MobiDB-lite"/>
    </source>
</evidence>
<comment type="similarity">
    <text evidence="1">Belongs to the helicase family. RecQ subfamily.</text>
</comment>
<dbReference type="PANTHER" id="PTHR13710:SF154">
    <property type="entry name" value="RECQ HELICASE, PUTATIVE (AFU_ORTHOLOGUE AFUA_6G14720)-RELATED"/>
    <property type="match status" value="1"/>
</dbReference>
<dbReference type="Proteomes" id="UP001215280">
    <property type="component" value="Unassembled WGS sequence"/>
</dbReference>
<dbReference type="GO" id="GO:0043138">
    <property type="term" value="F:3'-5' DNA helicase activity"/>
    <property type="evidence" value="ECO:0007669"/>
    <property type="project" value="UniProtKB-EC"/>
</dbReference>
<dbReference type="GO" id="GO:0009378">
    <property type="term" value="F:four-way junction helicase activity"/>
    <property type="evidence" value="ECO:0007669"/>
    <property type="project" value="TreeGrafter"/>
</dbReference>